<comment type="similarity">
    <text evidence="1">Belongs to the 'GDXG' lipolytic enzyme family.</text>
</comment>
<dbReference type="PROSITE" id="PS01173">
    <property type="entry name" value="LIPASE_GDXG_HIS"/>
    <property type="match status" value="1"/>
</dbReference>
<evidence type="ECO:0000259" key="3">
    <source>
        <dbReference type="Pfam" id="PF07859"/>
    </source>
</evidence>
<dbReference type="PANTHER" id="PTHR48081">
    <property type="entry name" value="AB HYDROLASE SUPERFAMILY PROTEIN C4A8.06C"/>
    <property type="match status" value="1"/>
</dbReference>
<gene>
    <name evidence="4" type="ORF">KL86DYS2_10525</name>
</gene>
<dbReference type="RefSeq" id="WP_296946869.1">
    <property type="nucleotide sequence ID" value="NZ_LT599021.1"/>
</dbReference>
<evidence type="ECO:0000313" key="4">
    <source>
        <dbReference type="EMBL" id="SBV93345.1"/>
    </source>
</evidence>
<dbReference type="InterPro" id="IPR029058">
    <property type="entry name" value="AB_hydrolase_fold"/>
</dbReference>
<proteinExistence type="inferred from homology"/>
<dbReference type="InterPro" id="IPR050300">
    <property type="entry name" value="GDXG_lipolytic_enzyme"/>
</dbReference>
<dbReference type="GO" id="GO:0016787">
    <property type="term" value="F:hydrolase activity"/>
    <property type="evidence" value="ECO:0007669"/>
    <property type="project" value="UniProtKB-KW"/>
</dbReference>
<evidence type="ECO:0000256" key="1">
    <source>
        <dbReference type="ARBA" id="ARBA00010515"/>
    </source>
</evidence>
<protein>
    <recommendedName>
        <fullName evidence="3">Alpha/beta hydrolase fold-3 domain-containing protein</fullName>
    </recommendedName>
</protein>
<dbReference type="SUPFAM" id="SSF53474">
    <property type="entry name" value="alpha/beta-Hydrolases"/>
    <property type="match status" value="1"/>
</dbReference>
<evidence type="ECO:0000256" key="2">
    <source>
        <dbReference type="ARBA" id="ARBA00022801"/>
    </source>
</evidence>
<sequence>MNTSDFLKDPHLSKETKEYLKVLNSGGKPVESLPVSDARNVLVDTQAAIKVDVSGIEETEKVILVDEHDIKLYIVRPEKAKGKLPVFIFIHGGGWVLGDYQTHKRLVRDLVVESGYACVFIEYSRSPEAKYPIALNECYAATKWVAEHGDEINVDGKRLAIVGNSAGGNMTIGTCMKAKDNKGPDIKCQILLWPYSDAGINTESFKKYGEERFLTKSLMIWMRDNYLSDRMQHDDIYVSPVRATTNQLKGLPPTFIEVAENDILRDAGEELGRKLDEAGVDVTTVRFNGVIHDWGLLNGYADLPSTRNMIIFTAAILKKYLE</sequence>
<dbReference type="Pfam" id="PF07859">
    <property type="entry name" value="Abhydrolase_3"/>
    <property type="match status" value="1"/>
</dbReference>
<dbReference type="Gene3D" id="3.40.50.1820">
    <property type="entry name" value="alpha/beta hydrolase"/>
    <property type="match status" value="1"/>
</dbReference>
<keyword evidence="2" id="KW-0378">Hydrolase</keyword>
<reference evidence="4" key="1">
    <citation type="submission" date="2016-04" db="EMBL/GenBank/DDBJ databases">
        <authorList>
            <person name="Evans L.H."/>
            <person name="Alamgir A."/>
            <person name="Owens N."/>
            <person name="Weber N.D."/>
            <person name="Virtaneva K."/>
            <person name="Barbian K."/>
            <person name="Babar A."/>
            <person name="Rosenke K."/>
        </authorList>
    </citation>
    <scope>NUCLEOTIDE SEQUENCE</scope>
    <source>
        <strain evidence="4">86-2</strain>
    </source>
</reference>
<feature type="domain" description="Alpha/beta hydrolase fold-3" evidence="3">
    <location>
        <begin position="88"/>
        <end position="294"/>
    </location>
</feature>
<dbReference type="AlphaFoldDB" id="A0A212J2E0"/>
<organism evidence="4">
    <name type="scientific">uncultured Dysgonomonas sp</name>
    <dbReference type="NCBI Taxonomy" id="206096"/>
    <lineage>
        <taxon>Bacteria</taxon>
        <taxon>Pseudomonadati</taxon>
        <taxon>Bacteroidota</taxon>
        <taxon>Bacteroidia</taxon>
        <taxon>Bacteroidales</taxon>
        <taxon>Dysgonomonadaceae</taxon>
        <taxon>Dysgonomonas</taxon>
        <taxon>environmental samples</taxon>
    </lineage>
</organism>
<accession>A0A212J2E0</accession>
<dbReference type="EMBL" id="FLUL01000001">
    <property type="protein sequence ID" value="SBV93345.1"/>
    <property type="molecule type" value="Genomic_DNA"/>
</dbReference>
<dbReference type="InterPro" id="IPR002168">
    <property type="entry name" value="Lipase_GDXG_HIS_AS"/>
</dbReference>
<dbReference type="PANTHER" id="PTHR48081:SF8">
    <property type="entry name" value="ALPHA_BETA HYDROLASE FOLD-3 DOMAIN-CONTAINING PROTEIN-RELATED"/>
    <property type="match status" value="1"/>
</dbReference>
<dbReference type="InterPro" id="IPR013094">
    <property type="entry name" value="AB_hydrolase_3"/>
</dbReference>
<name>A0A212J2E0_9BACT</name>